<comment type="similarity">
    <text evidence="5">Belongs to the SAT4 family.</text>
</comment>
<dbReference type="PANTHER" id="PTHR33048">
    <property type="entry name" value="PTH11-LIKE INTEGRAL MEMBRANE PROTEIN (AFU_ORTHOLOGUE AFUA_5G11245)"/>
    <property type="match status" value="1"/>
</dbReference>
<feature type="compositionally biased region" description="Low complexity" evidence="6">
    <location>
        <begin position="562"/>
        <end position="572"/>
    </location>
</feature>
<dbReference type="Pfam" id="PF20684">
    <property type="entry name" value="Fung_rhodopsin"/>
    <property type="match status" value="1"/>
</dbReference>
<evidence type="ECO:0000256" key="1">
    <source>
        <dbReference type="ARBA" id="ARBA00004141"/>
    </source>
</evidence>
<evidence type="ECO:0000256" key="7">
    <source>
        <dbReference type="SAM" id="Phobius"/>
    </source>
</evidence>
<comment type="subcellular location">
    <subcellularLocation>
        <location evidence="1">Membrane</location>
        <topology evidence="1">Multi-pass membrane protein</topology>
    </subcellularLocation>
</comment>
<dbReference type="GO" id="GO:0016020">
    <property type="term" value="C:membrane"/>
    <property type="evidence" value="ECO:0007669"/>
    <property type="project" value="UniProtKB-SubCell"/>
</dbReference>
<keyword evidence="4 7" id="KW-0472">Membrane</keyword>
<feature type="transmembrane region" description="Helical" evidence="7">
    <location>
        <begin position="376"/>
        <end position="401"/>
    </location>
</feature>
<feature type="compositionally biased region" description="Basic and acidic residues" evidence="6">
    <location>
        <begin position="825"/>
        <end position="845"/>
    </location>
</feature>
<evidence type="ECO:0000256" key="2">
    <source>
        <dbReference type="ARBA" id="ARBA00022692"/>
    </source>
</evidence>
<evidence type="ECO:0000313" key="9">
    <source>
        <dbReference type="EMBL" id="KAJ2897653.1"/>
    </source>
</evidence>
<feature type="region of interest" description="Disordered" evidence="6">
    <location>
        <begin position="1"/>
        <end position="45"/>
    </location>
</feature>
<evidence type="ECO:0000256" key="4">
    <source>
        <dbReference type="ARBA" id="ARBA00023136"/>
    </source>
</evidence>
<feature type="transmembrane region" description="Helical" evidence="7">
    <location>
        <begin position="261"/>
        <end position="284"/>
    </location>
</feature>
<feature type="domain" description="Rhodopsin" evidence="8">
    <location>
        <begin position="159"/>
        <end position="394"/>
    </location>
</feature>
<evidence type="ECO:0000256" key="3">
    <source>
        <dbReference type="ARBA" id="ARBA00022989"/>
    </source>
</evidence>
<evidence type="ECO:0000256" key="6">
    <source>
        <dbReference type="SAM" id="MobiDB-lite"/>
    </source>
</evidence>
<feature type="region of interest" description="Disordered" evidence="6">
    <location>
        <begin position="468"/>
        <end position="961"/>
    </location>
</feature>
<feature type="compositionally biased region" description="Low complexity" evidence="6">
    <location>
        <begin position="632"/>
        <end position="654"/>
    </location>
</feature>
<keyword evidence="3 7" id="KW-1133">Transmembrane helix</keyword>
<dbReference type="Proteomes" id="UP001201980">
    <property type="component" value="Unassembled WGS sequence"/>
</dbReference>
<dbReference type="InterPro" id="IPR052337">
    <property type="entry name" value="SAT4-like"/>
</dbReference>
<keyword evidence="2 7" id="KW-0812">Transmembrane</keyword>
<feature type="compositionally biased region" description="Basic and acidic residues" evidence="6">
    <location>
        <begin position="1"/>
        <end position="24"/>
    </location>
</feature>
<feature type="transmembrane region" description="Helical" evidence="7">
    <location>
        <begin position="174"/>
        <end position="198"/>
    </location>
</feature>
<feature type="compositionally biased region" description="Pro residues" evidence="6">
    <location>
        <begin position="736"/>
        <end position="745"/>
    </location>
</feature>
<dbReference type="InterPro" id="IPR049326">
    <property type="entry name" value="Rhodopsin_dom_fungi"/>
</dbReference>
<keyword evidence="10" id="KW-1185">Reference proteome</keyword>
<evidence type="ECO:0000313" key="10">
    <source>
        <dbReference type="Proteomes" id="UP001201980"/>
    </source>
</evidence>
<feature type="compositionally biased region" description="Low complexity" evidence="6">
    <location>
        <begin position="468"/>
        <end position="478"/>
    </location>
</feature>
<protein>
    <recommendedName>
        <fullName evidence="8">Rhodopsin domain-containing protein</fullName>
    </recommendedName>
</protein>
<proteinExistence type="inferred from homology"/>
<reference evidence="9" key="1">
    <citation type="submission" date="2022-07" db="EMBL/GenBank/DDBJ databases">
        <title>Draft genome sequence of Zalerion maritima ATCC 34329, a (micro)plastics degrading marine fungus.</title>
        <authorList>
            <person name="Paco A."/>
            <person name="Goncalves M.F.M."/>
            <person name="Rocha-Santos T.A.P."/>
            <person name="Alves A."/>
        </authorList>
    </citation>
    <scope>NUCLEOTIDE SEQUENCE</scope>
    <source>
        <strain evidence="9">ATCC 34329</strain>
    </source>
</reference>
<sequence>MMHGILERRKAYAQERPRENKVAEGQRQPSKGYAGGGPVASNEGEDDQPVAEMLCLCLLVIGDKHTSMTLVARHGPDDTRKGTLATCDNSPGHDPRKLLVQLSISCALSFPPSNGQTRAPPQGAPLVLLGLDWHEEEGKPQPAVQSFLCTICAFFLGCRCYLRLKILREKLETIDYCAFAAWLCIMANFVADVIYPVWLGMDENTDLYLSNYAGKDWQVELFLKLSWSFRLTFLAAVYLCKVGILSLYLQLFPTALRVERNLLWSVIFYCGFCFTMSVLIQLLACKPAQDWAVQPDLRCPGKSVRMQFLGEWVLHITSNLMSTLSISFAKAIPGTARTLCSISLARFSLTCPLKSSVFCLPFFVIGCLDLDRPAKIGLYFVFAIGAINISVAAAWIFSVALLDHLSLSASGKLLNFAVPFFQLVNWAFSNPVSPLNAELICQCEALTAMIIILLPSLRPYLRILEGQSTTAPSSSQSSGDNIQQPQATEAEPPRTPPESAGVQRVSTFGLVRPGSSEGGNQPGNIPAGGTEAAGQSPSDSPRREGMGSSYSLPQSRERRSSARPSSRTQSPHSSRRRPSQQSQEPITPNAEFDFGFGGAGAGDGGNTRRRVNSEGEGLLARRGERRQSNSRGSESTAVSSTAVGSSVETSATTPATPPKKEDKYKYKDMDRDAPSMDPVPPMAENEQHTKGPKAQPGDCEQGQEDQSRGQDPSHSQSSRPLNSMKSIPPVASRSAAPPPPPPPPLSHYWNDHGRFVLRQGRGHGEDRVPLPPSHQPPAGLLLPSGRAVPRRNPPVSGSGWDPETGAAMHDESAVPVPSHGQPALRDLENTRRQHVDDFRGSDQDRVPTGAGQPGRREAQPPPPPTTTTTTAGVIGVARAVNLGERRGSGTLVGIPPPAGRRGSGGRGTSATNTPAASRPASSATGAPRPGGGGDGEGESEKSPPPSRRGLPMSLPEFGGRA</sequence>
<dbReference type="AlphaFoldDB" id="A0AAD5WPV0"/>
<comment type="caution">
    <text evidence="9">The sequence shown here is derived from an EMBL/GenBank/DDBJ whole genome shotgun (WGS) entry which is preliminary data.</text>
</comment>
<organism evidence="9 10">
    <name type="scientific">Zalerion maritima</name>
    <dbReference type="NCBI Taxonomy" id="339359"/>
    <lineage>
        <taxon>Eukaryota</taxon>
        <taxon>Fungi</taxon>
        <taxon>Dikarya</taxon>
        <taxon>Ascomycota</taxon>
        <taxon>Pezizomycotina</taxon>
        <taxon>Sordariomycetes</taxon>
        <taxon>Lulworthiomycetidae</taxon>
        <taxon>Lulworthiales</taxon>
        <taxon>Lulworthiaceae</taxon>
        <taxon>Zalerion</taxon>
    </lineage>
</organism>
<feature type="compositionally biased region" description="Polar residues" evidence="6">
    <location>
        <begin position="709"/>
        <end position="725"/>
    </location>
</feature>
<accession>A0AAD5WPV0</accession>
<name>A0AAD5WPV0_9PEZI</name>
<evidence type="ECO:0000259" key="8">
    <source>
        <dbReference type="Pfam" id="PF20684"/>
    </source>
</evidence>
<feature type="compositionally biased region" description="Low complexity" evidence="6">
    <location>
        <begin position="908"/>
        <end position="927"/>
    </location>
</feature>
<dbReference type="PANTHER" id="PTHR33048:SF92">
    <property type="entry name" value="INTEGRAL MEMBRANE PROTEIN"/>
    <property type="match status" value="1"/>
</dbReference>
<feature type="compositionally biased region" description="Gly residues" evidence="6">
    <location>
        <begin position="595"/>
        <end position="605"/>
    </location>
</feature>
<dbReference type="EMBL" id="JAKWBI020000262">
    <property type="protein sequence ID" value="KAJ2897653.1"/>
    <property type="molecule type" value="Genomic_DNA"/>
</dbReference>
<feature type="transmembrane region" description="Helical" evidence="7">
    <location>
        <begin position="227"/>
        <end position="249"/>
    </location>
</feature>
<feature type="transmembrane region" description="Helical" evidence="7">
    <location>
        <begin position="344"/>
        <end position="364"/>
    </location>
</feature>
<evidence type="ECO:0000256" key="5">
    <source>
        <dbReference type="ARBA" id="ARBA00038359"/>
    </source>
</evidence>
<gene>
    <name evidence="9" type="ORF">MKZ38_004518</name>
</gene>
<feature type="compositionally biased region" description="Low complexity" evidence="6">
    <location>
        <begin position="726"/>
        <end position="735"/>
    </location>
</feature>
<feature type="compositionally biased region" description="Basic and acidic residues" evidence="6">
    <location>
        <begin position="658"/>
        <end position="674"/>
    </location>
</feature>